<name>A0AAD9KX67_RIDPI</name>
<evidence type="ECO:0000259" key="3">
    <source>
        <dbReference type="Pfam" id="PF08718"/>
    </source>
</evidence>
<dbReference type="InterPro" id="IPR036497">
    <property type="entry name" value="GLTP_sf"/>
</dbReference>
<dbReference type="EMBL" id="JAODUO010000521">
    <property type="protein sequence ID" value="KAK2178970.1"/>
    <property type="molecule type" value="Genomic_DNA"/>
</dbReference>
<dbReference type="Pfam" id="PF08718">
    <property type="entry name" value="GLTP"/>
    <property type="match status" value="1"/>
</dbReference>
<feature type="domain" description="Glycolipid transfer protein" evidence="3">
    <location>
        <begin position="248"/>
        <end position="340"/>
    </location>
</feature>
<feature type="region of interest" description="Disordered" evidence="2">
    <location>
        <begin position="147"/>
        <end position="191"/>
    </location>
</feature>
<reference evidence="4" key="1">
    <citation type="journal article" date="2023" name="Mol. Biol. Evol.">
        <title>Third-Generation Sequencing Reveals the Adaptive Role of the Epigenome in Three Deep-Sea Polychaetes.</title>
        <authorList>
            <person name="Perez M."/>
            <person name="Aroh O."/>
            <person name="Sun Y."/>
            <person name="Lan Y."/>
            <person name="Juniper S.K."/>
            <person name="Young C.R."/>
            <person name="Angers B."/>
            <person name="Qian P.Y."/>
        </authorList>
    </citation>
    <scope>NUCLEOTIDE SEQUENCE</scope>
    <source>
        <strain evidence="4">R07B-5</strain>
    </source>
</reference>
<dbReference type="GO" id="GO:0016020">
    <property type="term" value="C:membrane"/>
    <property type="evidence" value="ECO:0007669"/>
    <property type="project" value="TreeGrafter"/>
</dbReference>
<protein>
    <recommendedName>
        <fullName evidence="3">Glycolipid transfer protein domain-containing protein</fullName>
    </recommendedName>
</protein>
<dbReference type="Gene3D" id="1.10.3520.10">
    <property type="entry name" value="Glycolipid transfer protein"/>
    <property type="match status" value="1"/>
</dbReference>
<dbReference type="PANTHER" id="PTHR10219">
    <property type="entry name" value="GLYCOLIPID TRANSFER PROTEIN-RELATED"/>
    <property type="match status" value="1"/>
</dbReference>
<comment type="caution">
    <text evidence="4">The sequence shown here is derived from an EMBL/GenBank/DDBJ whole genome shotgun (WGS) entry which is preliminary data.</text>
</comment>
<dbReference type="GO" id="GO:1902388">
    <property type="term" value="F:ceramide 1-phosphate transfer activity"/>
    <property type="evidence" value="ECO:0007669"/>
    <property type="project" value="TreeGrafter"/>
</dbReference>
<keyword evidence="5" id="KW-1185">Reference proteome</keyword>
<dbReference type="Proteomes" id="UP001209878">
    <property type="component" value="Unassembled WGS sequence"/>
</dbReference>
<dbReference type="AlphaFoldDB" id="A0AAD9KX67"/>
<organism evidence="4 5">
    <name type="scientific">Ridgeia piscesae</name>
    <name type="common">Tubeworm</name>
    <dbReference type="NCBI Taxonomy" id="27915"/>
    <lineage>
        <taxon>Eukaryota</taxon>
        <taxon>Metazoa</taxon>
        <taxon>Spiralia</taxon>
        <taxon>Lophotrochozoa</taxon>
        <taxon>Annelida</taxon>
        <taxon>Polychaeta</taxon>
        <taxon>Sedentaria</taxon>
        <taxon>Canalipalpata</taxon>
        <taxon>Sabellida</taxon>
        <taxon>Siboglinidae</taxon>
        <taxon>Ridgeia</taxon>
    </lineage>
</organism>
<keyword evidence="1" id="KW-0813">Transport</keyword>
<dbReference type="SUPFAM" id="SSF110004">
    <property type="entry name" value="Glycolipid transfer protein, GLTP"/>
    <property type="match status" value="1"/>
</dbReference>
<dbReference type="PANTHER" id="PTHR10219:SF25">
    <property type="entry name" value="PLECKSTRIN HOMOLOGY DOMAIN-CONTAINING FAMILY A MEMBER 8"/>
    <property type="match status" value="1"/>
</dbReference>
<evidence type="ECO:0000256" key="1">
    <source>
        <dbReference type="ARBA" id="ARBA00022448"/>
    </source>
</evidence>
<dbReference type="GO" id="GO:0005829">
    <property type="term" value="C:cytosol"/>
    <property type="evidence" value="ECO:0007669"/>
    <property type="project" value="TreeGrafter"/>
</dbReference>
<sequence>MNRTRHCTSSVDYGHIHSTDNTRLDLIIPGEAHFYVKAATPHERQQWLVALGSCKACLSEGTTTAQFSSQDEIPVDELKSKKSELRLYCDLLMQQVYSVKSAVQETPVPNIEKLDEATLLLSATCDTFINALEDCVKLANANVSLEGASPSTHSSHNKDSVVPPSPNRRSAGTRSISEQSNGSGQTRRSSLPRIDSAIMDKDYCGDNLPSFLHSMTVSFTDIELRPNSGVPTETFLDACGSILPVFVQFDTLQQIVEFEIKARQCRDSCSATIALLWLKRAIEFCCEFLVEFASTTDDLTVIANTVYSKTLKDFHSYVVRGAFKLALKSMPTRREFLQFIGVSPAHINDMTLEAAILKEIDLYTTAQKDIIAILNAFFTSCGLEFTDKV</sequence>
<feature type="compositionally biased region" description="Polar residues" evidence="2">
    <location>
        <begin position="167"/>
        <end position="189"/>
    </location>
</feature>
<evidence type="ECO:0000313" key="5">
    <source>
        <dbReference type="Proteomes" id="UP001209878"/>
    </source>
</evidence>
<proteinExistence type="predicted"/>
<dbReference type="GO" id="GO:1902387">
    <property type="term" value="F:ceramide 1-phosphate binding"/>
    <property type="evidence" value="ECO:0007669"/>
    <property type="project" value="TreeGrafter"/>
</dbReference>
<evidence type="ECO:0000313" key="4">
    <source>
        <dbReference type="EMBL" id="KAK2178970.1"/>
    </source>
</evidence>
<dbReference type="InterPro" id="IPR014830">
    <property type="entry name" value="Glycolipid_transfer_prot_dom"/>
</dbReference>
<accession>A0AAD9KX67</accession>
<evidence type="ECO:0000256" key="2">
    <source>
        <dbReference type="SAM" id="MobiDB-lite"/>
    </source>
</evidence>
<gene>
    <name evidence="4" type="ORF">NP493_521g01106</name>
</gene>